<accession>A0A1H9WH42</accession>
<sequence length="150" mass="16118">MRSVVQPSTVEALPDLLPLLRGYSSFYGVHPDDDALLGMARAFCEGTGGGSQLVARAESGELVGFATVLWSWDTATGSPLAVMEDLFVLEGTRGRGVGRMLLDACAELARDHGCEDLAWETAPDNARAQRLYDATGAERSTWLAYRLPLA</sequence>
<evidence type="ECO:0000256" key="1">
    <source>
        <dbReference type="ARBA" id="ARBA00022679"/>
    </source>
</evidence>
<evidence type="ECO:0000256" key="2">
    <source>
        <dbReference type="ARBA" id="ARBA00023315"/>
    </source>
</evidence>
<dbReference type="InterPro" id="IPR016181">
    <property type="entry name" value="Acyl_CoA_acyltransferase"/>
</dbReference>
<evidence type="ECO:0000313" key="4">
    <source>
        <dbReference type="EMBL" id="SES32773.1"/>
    </source>
</evidence>
<dbReference type="Pfam" id="PF00583">
    <property type="entry name" value="Acetyltransf_1"/>
    <property type="match status" value="1"/>
</dbReference>
<dbReference type="Gene3D" id="3.40.630.30">
    <property type="match status" value="1"/>
</dbReference>
<name>A0A1H9WH42_9MICO</name>
<dbReference type="GO" id="GO:0008080">
    <property type="term" value="F:N-acetyltransferase activity"/>
    <property type="evidence" value="ECO:0007669"/>
    <property type="project" value="UniProtKB-ARBA"/>
</dbReference>
<dbReference type="PROSITE" id="PS51186">
    <property type="entry name" value="GNAT"/>
    <property type="match status" value="1"/>
</dbReference>
<dbReference type="InterPro" id="IPR051016">
    <property type="entry name" value="Diverse_Substrate_AcTransf"/>
</dbReference>
<dbReference type="OrthoDB" id="9805924at2"/>
<dbReference type="InterPro" id="IPR000182">
    <property type="entry name" value="GNAT_dom"/>
</dbReference>
<proteinExistence type="predicted"/>
<keyword evidence="1 4" id="KW-0808">Transferase</keyword>
<evidence type="ECO:0000313" key="5">
    <source>
        <dbReference type="Proteomes" id="UP000199019"/>
    </source>
</evidence>
<reference evidence="5" key="1">
    <citation type="submission" date="2016-10" db="EMBL/GenBank/DDBJ databases">
        <authorList>
            <person name="Varghese N."/>
            <person name="Submissions S."/>
        </authorList>
    </citation>
    <scope>NUCLEOTIDE SEQUENCE [LARGE SCALE GENOMIC DNA]</scope>
    <source>
        <strain evidence="5">CGMCC 1.6963</strain>
    </source>
</reference>
<dbReference type="Proteomes" id="UP000199019">
    <property type="component" value="Unassembled WGS sequence"/>
</dbReference>
<dbReference type="EMBL" id="FOHB01000005">
    <property type="protein sequence ID" value="SES32773.1"/>
    <property type="molecule type" value="Genomic_DNA"/>
</dbReference>
<organism evidence="4 5">
    <name type="scientific">Pedococcus cremeus</name>
    <dbReference type="NCBI Taxonomy" id="587636"/>
    <lineage>
        <taxon>Bacteria</taxon>
        <taxon>Bacillati</taxon>
        <taxon>Actinomycetota</taxon>
        <taxon>Actinomycetes</taxon>
        <taxon>Micrococcales</taxon>
        <taxon>Intrasporangiaceae</taxon>
        <taxon>Pedococcus</taxon>
    </lineage>
</organism>
<dbReference type="AlphaFoldDB" id="A0A1H9WH42"/>
<dbReference type="RefSeq" id="WP_091759366.1">
    <property type="nucleotide sequence ID" value="NZ_FOHB01000005.1"/>
</dbReference>
<keyword evidence="2" id="KW-0012">Acyltransferase</keyword>
<protein>
    <submittedName>
        <fullName evidence="4">Acetyltransferase (GNAT) family protein</fullName>
    </submittedName>
</protein>
<dbReference type="SUPFAM" id="SSF55729">
    <property type="entry name" value="Acyl-CoA N-acyltransferases (Nat)"/>
    <property type="match status" value="1"/>
</dbReference>
<dbReference type="STRING" id="587636.SAMN05216199_2876"/>
<dbReference type="CDD" id="cd04301">
    <property type="entry name" value="NAT_SF"/>
    <property type="match status" value="1"/>
</dbReference>
<gene>
    <name evidence="4" type="ORF">SAMN05216199_2876</name>
</gene>
<evidence type="ECO:0000259" key="3">
    <source>
        <dbReference type="PROSITE" id="PS51186"/>
    </source>
</evidence>
<dbReference type="PANTHER" id="PTHR10545:SF29">
    <property type="entry name" value="GH14572P-RELATED"/>
    <property type="match status" value="1"/>
</dbReference>
<feature type="domain" description="N-acetyltransferase" evidence="3">
    <location>
        <begin position="3"/>
        <end position="150"/>
    </location>
</feature>
<keyword evidence="5" id="KW-1185">Reference proteome</keyword>
<dbReference type="PANTHER" id="PTHR10545">
    <property type="entry name" value="DIAMINE N-ACETYLTRANSFERASE"/>
    <property type="match status" value="1"/>
</dbReference>